<feature type="domain" description="Beta-xylosidase C-terminal Concanavalin A-like" evidence="5">
    <location>
        <begin position="319"/>
        <end position="511"/>
    </location>
</feature>
<dbReference type="InterPro" id="IPR006710">
    <property type="entry name" value="Glyco_hydro_43"/>
</dbReference>
<dbReference type="InterPro" id="IPR023296">
    <property type="entry name" value="Glyco_hydro_beta-prop_sf"/>
</dbReference>
<evidence type="ECO:0000256" key="1">
    <source>
        <dbReference type="ARBA" id="ARBA00009865"/>
    </source>
</evidence>
<evidence type="ECO:0000259" key="5">
    <source>
        <dbReference type="Pfam" id="PF17851"/>
    </source>
</evidence>
<accession>A0ABS3N716</accession>
<dbReference type="PANTHER" id="PTHR42812:SF15">
    <property type="entry name" value="HYDROLASE, PUTATIVE (AFU_ORTHOLOGUE AFUA_2G00930)-RELATED"/>
    <property type="match status" value="1"/>
</dbReference>
<organism evidence="6 7">
    <name type="scientific">Metabacillus bambusae</name>
    <dbReference type="NCBI Taxonomy" id="2795218"/>
    <lineage>
        <taxon>Bacteria</taxon>
        <taxon>Bacillati</taxon>
        <taxon>Bacillota</taxon>
        <taxon>Bacilli</taxon>
        <taxon>Bacillales</taxon>
        <taxon>Bacillaceae</taxon>
        <taxon>Metabacillus</taxon>
    </lineage>
</organism>
<dbReference type="RefSeq" id="WP_207980953.1">
    <property type="nucleotide sequence ID" value="NZ_JAGDEL010000019.1"/>
</dbReference>
<dbReference type="EMBL" id="JAGDEL010000019">
    <property type="protein sequence ID" value="MBO1514024.1"/>
    <property type="molecule type" value="Genomic_DNA"/>
</dbReference>
<dbReference type="Gene3D" id="2.115.10.20">
    <property type="entry name" value="Glycosyl hydrolase domain, family 43"/>
    <property type="match status" value="1"/>
</dbReference>
<evidence type="ECO:0000313" key="6">
    <source>
        <dbReference type="EMBL" id="MBO1514024.1"/>
    </source>
</evidence>
<evidence type="ECO:0000256" key="2">
    <source>
        <dbReference type="ARBA" id="ARBA00022801"/>
    </source>
</evidence>
<sequence length="519" mass="58977">MSENVNSKLFTKQDQSTFENPIIWSDVPDPDVIRVGDTYYMTSTTMHMNPGVPIMKSSNLLHWEIVHYVYDILAENDEQMLSNGKNEYGKGSWASCLRYHQDIFYVVVGSLATGKTYIFQTANIEKGPWERFTLNEYYHDMSLLFDDDGRVYLTYGNGDIKVIELTEDATAIKGGGLNKVIILNASLVASAKKDIGLLAEGSHIQKMNGYYYVFTITWPKNGNRVHLVHRANRIDGEYEGRIAVADPKGIAQGGIIDTVNGAWYSMLFCDNESVGRTPCLIQVTWEDGWPVFGEQGKLPKRMPLPMTDKPSSSLIVNSDEFHSDTGTVGLVWQWNHNPDNEHWSLIERPGYLRLRNGKICTNLEDARNTLTQRTFGPECSGHTAMEVTNMKDGDISGFAAFQKNYGFVGVKMSGDSKSIVMVNGSLGSAEIIESIPINQERVYFKIDFDFRNQIDKAFFYYSLDHVNWNLIGNNLQMRYKLDHFMGYRFALFNYATKTTGGFVDFDYFRIEDTIFREGN</sequence>
<keyword evidence="3 4" id="KW-0326">Glycosidase</keyword>
<dbReference type="InterPro" id="IPR013320">
    <property type="entry name" value="ConA-like_dom_sf"/>
</dbReference>
<dbReference type="Pfam" id="PF04616">
    <property type="entry name" value="Glyco_hydro_43"/>
    <property type="match status" value="1"/>
</dbReference>
<dbReference type="GO" id="GO:0016787">
    <property type="term" value="F:hydrolase activity"/>
    <property type="evidence" value="ECO:0007669"/>
    <property type="project" value="UniProtKB-KW"/>
</dbReference>
<comment type="similarity">
    <text evidence="1 4">Belongs to the glycosyl hydrolase 43 family.</text>
</comment>
<evidence type="ECO:0000313" key="7">
    <source>
        <dbReference type="Proteomes" id="UP000663981"/>
    </source>
</evidence>
<evidence type="ECO:0000256" key="3">
    <source>
        <dbReference type="ARBA" id="ARBA00023295"/>
    </source>
</evidence>
<dbReference type="InterPro" id="IPR041542">
    <property type="entry name" value="GH43_C2"/>
</dbReference>
<dbReference type="Gene3D" id="2.60.120.200">
    <property type="match status" value="1"/>
</dbReference>
<protein>
    <submittedName>
        <fullName evidence="6">Glycoside hydrolase 43 family protein</fullName>
    </submittedName>
</protein>
<dbReference type="Pfam" id="PF17851">
    <property type="entry name" value="GH43_C2"/>
    <property type="match status" value="1"/>
</dbReference>
<name>A0ABS3N716_9BACI</name>
<dbReference type="SUPFAM" id="SSF49899">
    <property type="entry name" value="Concanavalin A-like lectins/glucanases"/>
    <property type="match status" value="1"/>
</dbReference>
<keyword evidence="2 4" id="KW-0378">Hydrolase</keyword>
<proteinExistence type="inferred from homology"/>
<gene>
    <name evidence="6" type="ORF">I7822_20595</name>
</gene>
<evidence type="ECO:0000256" key="4">
    <source>
        <dbReference type="RuleBase" id="RU361187"/>
    </source>
</evidence>
<dbReference type="InterPro" id="IPR051795">
    <property type="entry name" value="Glycosyl_Hydrlase_43"/>
</dbReference>
<dbReference type="SUPFAM" id="SSF75005">
    <property type="entry name" value="Arabinanase/levansucrase/invertase"/>
    <property type="match status" value="1"/>
</dbReference>
<dbReference type="PANTHER" id="PTHR42812">
    <property type="entry name" value="BETA-XYLOSIDASE"/>
    <property type="match status" value="1"/>
</dbReference>
<keyword evidence="7" id="KW-1185">Reference proteome</keyword>
<dbReference type="Proteomes" id="UP000663981">
    <property type="component" value="Unassembled WGS sequence"/>
</dbReference>
<reference evidence="6 7" key="1">
    <citation type="submission" date="2021-03" db="EMBL/GenBank/DDBJ databases">
        <title>Whole genome sequence of Metabacillus bambusae BG109.</title>
        <authorList>
            <person name="Jeong J.W."/>
        </authorList>
    </citation>
    <scope>NUCLEOTIDE SEQUENCE [LARGE SCALE GENOMIC DNA]</scope>
    <source>
        <strain evidence="6 7">BG109</strain>
    </source>
</reference>
<comment type="caution">
    <text evidence="6">The sequence shown here is derived from an EMBL/GenBank/DDBJ whole genome shotgun (WGS) entry which is preliminary data.</text>
</comment>
<dbReference type="CDD" id="cd09001">
    <property type="entry name" value="GH43_FsAxh1-like"/>
    <property type="match status" value="1"/>
</dbReference>